<organism evidence="1 2">
    <name type="scientific">Mangrovibacter phragmitis</name>
    <dbReference type="NCBI Taxonomy" id="1691903"/>
    <lineage>
        <taxon>Bacteria</taxon>
        <taxon>Pseudomonadati</taxon>
        <taxon>Pseudomonadota</taxon>
        <taxon>Gammaproteobacteria</taxon>
        <taxon>Enterobacterales</taxon>
        <taxon>Enterobacteriaceae</taxon>
        <taxon>Mangrovibacter</taxon>
    </lineage>
</organism>
<dbReference type="AlphaFoldDB" id="A0A1B7L7F8"/>
<gene>
    <name evidence="1" type="ORF">A9B99_00765</name>
</gene>
<accession>A0A1B7L7F8</accession>
<dbReference type="STRING" id="1691903.A9B99_00765"/>
<dbReference type="Gene3D" id="1.20.910.10">
    <property type="entry name" value="Heme oxygenase-like"/>
    <property type="match status" value="1"/>
</dbReference>
<sequence>MDSTSFWKLTIIFISGPTEEPNGVRLREKSINFTTQAHWQPQGLLSSEWTMAEMLCLAILQLDALNERLADHARIGPLISTCAITKHQFVTPNGRLRPQAVFHYFLLIIHFFRRRLPMALYQPLVAQTDSASIAPAIARHLELPDSALSYLHSHGEWDKSCVEFFTRLMNEVTQPQDQTAIIHAAQMVYPLYAAMLAEVAGVY</sequence>
<comment type="caution">
    <text evidence="1">The sequence shown here is derived from an EMBL/GenBank/DDBJ whole genome shotgun (WGS) entry which is preliminary data.</text>
</comment>
<keyword evidence="2" id="KW-1185">Reference proteome</keyword>
<dbReference type="SUPFAM" id="SSF48613">
    <property type="entry name" value="Heme oxygenase-like"/>
    <property type="match status" value="1"/>
</dbReference>
<dbReference type="InterPro" id="IPR016084">
    <property type="entry name" value="Haem_Oase-like_multi-hlx"/>
</dbReference>
<evidence type="ECO:0000313" key="1">
    <source>
        <dbReference type="EMBL" id="OAT78302.1"/>
    </source>
</evidence>
<reference evidence="2" key="1">
    <citation type="submission" date="2016-05" db="EMBL/GenBank/DDBJ databases">
        <authorList>
            <person name="Behera P."/>
            <person name="Vaishampayan P."/>
            <person name="Singh N."/>
            <person name="Raina V."/>
            <person name="Suar M."/>
            <person name="Pattnaik A."/>
            <person name="Rastogi G."/>
        </authorList>
    </citation>
    <scope>NUCLEOTIDE SEQUENCE [LARGE SCALE GENOMIC DNA]</scope>
    <source>
        <strain evidence="2">MP23</strain>
    </source>
</reference>
<protein>
    <submittedName>
        <fullName evidence="1">Uncharacterized protein</fullName>
    </submittedName>
</protein>
<dbReference type="EMBL" id="LYRP01000001">
    <property type="protein sequence ID" value="OAT78302.1"/>
    <property type="molecule type" value="Genomic_DNA"/>
</dbReference>
<proteinExistence type="predicted"/>
<name>A0A1B7L7F8_9ENTR</name>
<dbReference type="Proteomes" id="UP000078225">
    <property type="component" value="Unassembled WGS sequence"/>
</dbReference>
<evidence type="ECO:0000313" key="2">
    <source>
        <dbReference type="Proteomes" id="UP000078225"/>
    </source>
</evidence>